<protein>
    <recommendedName>
        <fullName evidence="4">4Fe-4S ferredoxin-type domain-containing protein</fullName>
    </recommendedName>
</protein>
<feature type="domain" description="4Fe-4S ferredoxin-type" evidence="4">
    <location>
        <begin position="204"/>
        <end position="235"/>
    </location>
</feature>
<dbReference type="Proteomes" id="UP000177250">
    <property type="component" value="Unassembled WGS sequence"/>
</dbReference>
<organism evidence="5 6">
    <name type="scientific">Candidatus Buchananbacteria bacterium RIFCSPLOWO2_01_FULL_45_31</name>
    <dbReference type="NCBI Taxonomy" id="1797545"/>
    <lineage>
        <taxon>Bacteria</taxon>
        <taxon>Candidatus Buchananiibacteriota</taxon>
    </lineage>
</organism>
<reference evidence="5 6" key="1">
    <citation type="journal article" date="2016" name="Nat. Commun.">
        <title>Thousands of microbial genomes shed light on interconnected biogeochemical processes in an aquifer system.</title>
        <authorList>
            <person name="Anantharaman K."/>
            <person name="Brown C.T."/>
            <person name="Hug L.A."/>
            <person name="Sharon I."/>
            <person name="Castelle C.J."/>
            <person name="Probst A.J."/>
            <person name="Thomas B.C."/>
            <person name="Singh A."/>
            <person name="Wilkins M.J."/>
            <person name="Karaoz U."/>
            <person name="Brodie E.L."/>
            <person name="Williams K.H."/>
            <person name="Hubbard S.S."/>
            <person name="Banfield J.F."/>
        </authorList>
    </citation>
    <scope>NUCLEOTIDE SEQUENCE [LARGE SCALE GENOMIC DNA]</scope>
</reference>
<evidence type="ECO:0000259" key="4">
    <source>
        <dbReference type="PROSITE" id="PS51379"/>
    </source>
</evidence>
<dbReference type="PANTHER" id="PTHR40447:SF1">
    <property type="entry name" value="ANAEROBIC SULFITE REDUCTASE SUBUNIT A"/>
    <property type="match status" value="1"/>
</dbReference>
<dbReference type="InterPro" id="IPR017900">
    <property type="entry name" value="4Fe4S_Fe_S_CS"/>
</dbReference>
<proteinExistence type="predicted"/>
<dbReference type="AlphaFoldDB" id="A0A1G1YKP1"/>
<dbReference type="GO" id="GO:0051536">
    <property type="term" value="F:iron-sulfur cluster binding"/>
    <property type="evidence" value="ECO:0007669"/>
    <property type="project" value="UniProtKB-KW"/>
</dbReference>
<keyword evidence="2" id="KW-0408">Iron</keyword>
<evidence type="ECO:0000256" key="3">
    <source>
        <dbReference type="ARBA" id="ARBA00023014"/>
    </source>
</evidence>
<evidence type="ECO:0000313" key="6">
    <source>
        <dbReference type="Proteomes" id="UP000177250"/>
    </source>
</evidence>
<sequence>MMTNKRLRQFIEYLSRQNIVWAPQRIGGELVMERVSDPKNVELSSELPLHSFKKILVPPQEALFNYENNKIFPAVNPPGQVIFGLTVVDLKAVTFLNQIFAKDPHFQNRLKKALIIGQSLMPKGKHQFFLEKFEEDVLEHLKFDVFLAAQKDKFLVYTGSEDGQRILDDFGHKDYEHIEYVGPIREAGLDSQMQKIRGKFYEDDKIWQDLGKICIECGKCTLICPCCFCFDIFDQPDLKAGAGKRCRAWTACFYTDFSEVAGREIEKKKPKFLRSTPERIRFWYEHKFVRCPDEISLPGCVGCGRCTKVCPVGIDIKENLQRILKGKLK</sequence>
<dbReference type="GO" id="GO:0046872">
    <property type="term" value="F:metal ion binding"/>
    <property type="evidence" value="ECO:0007669"/>
    <property type="project" value="UniProtKB-KW"/>
</dbReference>
<feature type="domain" description="4Fe-4S ferredoxin-type" evidence="4">
    <location>
        <begin position="291"/>
        <end position="319"/>
    </location>
</feature>
<evidence type="ECO:0000313" key="5">
    <source>
        <dbReference type="EMBL" id="OGY52915.1"/>
    </source>
</evidence>
<dbReference type="PROSITE" id="PS00198">
    <property type="entry name" value="4FE4S_FER_1"/>
    <property type="match status" value="1"/>
</dbReference>
<evidence type="ECO:0000256" key="1">
    <source>
        <dbReference type="ARBA" id="ARBA00022723"/>
    </source>
</evidence>
<dbReference type="InterPro" id="IPR017896">
    <property type="entry name" value="4Fe4S_Fe-S-bd"/>
</dbReference>
<gene>
    <name evidence="5" type="ORF">A3B15_02215</name>
</gene>
<keyword evidence="3" id="KW-0411">Iron-sulfur</keyword>
<name>A0A1G1YKP1_9BACT</name>
<accession>A0A1G1YKP1</accession>
<dbReference type="PANTHER" id="PTHR40447">
    <property type="entry name" value="ANAEROBIC SULFITE REDUCTASE SUBUNIT A"/>
    <property type="match status" value="1"/>
</dbReference>
<comment type="caution">
    <text evidence="5">The sequence shown here is derived from an EMBL/GenBank/DDBJ whole genome shotgun (WGS) entry which is preliminary data.</text>
</comment>
<evidence type="ECO:0000256" key="2">
    <source>
        <dbReference type="ARBA" id="ARBA00023004"/>
    </source>
</evidence>
<dbReference type="EMBL" id="MHIO01000037">
    <property type="protein sequence ID" value="OGY52915.1"/>
    <property type="molecule type" value="Genomic_DNA"/>
</dbReference>
<keyword evidence="1" id="KW-0479">Metal-binding</keyword>
<dbReference type="STRING" id="1797545.A3B15_02215"/>
<dbReference type="Pfam" id="PF17179">
    <property type="entry name" value="Fer4_22"/>
    <property type="match status" value="1"/>
</dbReference>
<dbReference type="PROSITE" id="PS51379">
    <property type="entry name" value="4FE4S_FER_2"/>
    <property type="match status" value="2"/>
</dbReference>
<dbReference type="SUPFAM" id="SSF46548">
    <property type="entry name" value="alpha-helical ferredoxin"/>
    <property type="match status" value="1"/>
</dbReference>